<dbReference type="InterPro" id="IPR050833">
    <property type="entry name" value="Poly_Biosynth_Transport"/>
</dbReference>
<feature type="transmembrane region" description="Helical" evidence="6">
    <location>
        <begin position="411"/>
        <end position="430"/>
    </location>
</feature>
<evidence type="ECO:0000313" key="7">
    <source>
        <dbReference type="EMBL" id="VDC18885.1"/>
    </source>
</evidence>
<keyword evidence="2" id="KW-1003">Cell membrane</keyword>
<evidence type="ECO:0000256" key="4">
    <source>
        <dbReference type="ARBA" id="ARBA00022989"/>
    </source>
</evidence>
<dbReference type="PANTHER" id="PTHR30250">
    <property type="entry name" value="PST FAMILY PREDICTED COLANIC ACID TRANSPORTER"/>
    <property type="match status" value="1"/>
</dbReference>
<evidence type="ECO:0000256" key="5">
    <source>
        <dbReference type="ARBA" id="ARBA00023136"/>
    </source>
</evidence>
<evidence type="ECO:0000256" key="2">
    <source>
        <dbReference type="ARBA" id="ARBA00022475"/>
    </source>
</evidence>
<dbReference type="AlphaFoldDB" id="A0A3P5W6D0"/>
<proteinExistence type="predicted"/>
<keyword evidence="7" id="KW-0131">Cell cycle</keyword>
<organism evidence="7 8">
    <name type="scientific">Filibacter tadaridae</name>
    <dbReference type="NCBI Taxonomy" id="2483811"/>
    <lineage>
        <taxon>Bacteria</taxon>
        <taxon>Bacillati</taxon>
        <taxon>Bacillota</taxon>
        <taxon>Bacilli</taxon>
        <taxon>Bacillales</taxon>
        <taxon>Caryophanaceae</taxon>
        <taxon>Filibacter</taxon>
    </lineage>
</organism>
<sequence>MVQQWNMKTFMKGASILTISAIIVKLLGAVYRVPFQNLVGDKGFYIYQQVYPFIGIFIVWTSYGFAVAVSKLLAASTSHGEAKAMMRVAFMYLLVLSLMFFIILMEFAPFFAQSMGDPELVTLLRAGAYIVLLMPVLAVLKGSFQSEGRMVPVAVSGVGEQSFRVAVILVGTWIAVQSGATLYAAGEVAMWGAVVGEAAGVVILALYFRNTFKGPLEKVDTWRVVKELTIVSLSVSASSLILLLFQLVDSFTVYNILRSTGFTGDTAMEKKGVYDRGQPLVQMGILIASTLALAIVPLIAHHATKKEGRGATPFIRLTFRTAFLFGWAASTGLALVLPYVNEMLFETRDGSIALIIFSFQIFWLSLLLPMTAILQGAGKVKIPTLLLFGGLIVKVIANQLLVPLWDVTGAAIAGNCGFIAITVGLVLYFKKVWKIGLAPKRFYGWILLATTCMIAAVGPWMLVADGFLFNNLPSRIAATLIALTSVLLGAATFLFVVLKSRIMGEKEWYLLPFGKRLATVQLRLTRNRR</sequence>
<dbReference type="GO" id="GO:0005886">
    <property type="term" value="C:plasma membrane"/>
    <property type="evidence" value="ECO:0007669"/>
    <property type="project" value="UniProtKB-SubCell"/>
</dbReference>
<accession>A0A3P5W6D0</accession>
<keyword evidence="3 6" id="KW-0812">Transmembrane</keyword>
<dbReference type="Proteomes" id="UP000270468">
    <property type="component" value="Unassembled WGS sequence"/>
</dbReference>
<evidence type="ECO:0000256" key="3">
    <source>
        <dbReference type="ARBA" id="ARBA00022692"/>
    </source>
</evidence>
<feature type="transmembrane region" description="Helical" evidence="6">
    <location>
        <begin position="280"/>
        <end position="300"/>
    </location>
</feature>
<gene>
    <name evidence="7" type="primary">ytgP_1</name>
    <name evidence="7" type="ORF">FILTAD_00169</name>
</gene>
<dbReference type="InterPro" id="IPR024923">
    <property type="entry name" value="PG_synth_SpoVB"/>
</dbReference>
<dbReference type="Pfam" id="PF01943">
    <property type="entry name" value="Polysacc_synt"/>
    <property type="match status" value="1"/>
</dbReference>
<comment type="subcellular location">
    <subcellularLocation>
        <location evidence="1">Cell membrane</location>
        <topology evidence="1">Multi-pass membrane protein</topology>
    </subcellularLocation>
</comment>
<feature type="transmembrane region" description="Helical" evidence="6">
    <location>
        <begin position="352"/>
        <end position="373"/>
    </location>
</feature>
<dbReference type="EMBL" id="UXAV01000014">
    <property type="protein sequence ID" value="VDC18885.1"/>
    <property type="molecule type" value="Genomic_DNA"/>
</dbReference>
<dbReference type="GO" id="GO:0051301">
    <property type="term" value="P:cell division"/>
    <property type="evidence" value="ECO:0007669"/>
    <property type="project" value="UniProtKB-KW"/>
</dbReference>
<keyword evidence="4 6" id="KW-1133">Transmembrane helix</keyword>
<feature type="transmembrane region" description="Helical" evidence="6">
    <location>
        <begin position="228"/>
        <end position="248"/>
    </location>
</feature>
<name>A0A3P5W6D0_9BACL</name>
<evidence type="ECO:0000256" key="1">
    <source>
        <dbReference type="ARBA" id="ARBA00004651"/>
    </source>
</evidence>
<evidence type="ECO:0000256" key="6">
    <source>
        <dbReference type="SAM" id="Phobius"/>
    </source>
</evidence>
<reference evidence="7 8" key="1">
    <citation type="submission" date="2018-11" db="EMBL/GenBank/DDBJ databases">
        <authorList>
            <person name="Criscuolo A."/>
        </authorList>
    </citation>
    <scope>NUCLEOTIDE SEQUENCE [LARGE SCALE GENOMIC DNA]</scope>
    <source>
        <strain evidence="7">ATB-66</strain>
    </source>
</reference>
<feature type="transmembrane region" description="Helical" evidence="6">
    <location>
        <begin position="385"/>
        <end position="405"/>
    </location>
</feature>
<keyword evidence="8" id="KW-1185">Reference proteome</keyword>
<protein>
    <submittedName>
        <fullName evidence="7">Putative cell division protein YtgP</fullName>
    </submittedName>
</protein>
<dbReference type="PANTHER" id="PTHR30250:SF29">
    <property type="entry name" value="POLYSACCHARIDE BIOSYNTHESIS PROTEIN C-TERMINAL DOMAIN-CONTAINING PROTEIN"/>
    <property type="match status" value="1"/>
</dbReference>
<feature type="transmembrane region" description="Helical" evidence="6">
    <location>
        <begin position="123"/>
        <end position="144"/>
    </location>
</feature>
<dbReference type="PIRSF" id="PIRSF038958">
    <property type="entry name" value="PG_synth_SpoVB"/>
    <property type="match status" value="1"/>
</dbReference>
<feature type="transmembrane region" description="Helical" evidence="6">
    <location>
        <begin position="442"/>
        <end position="464"/>
    </location>
</feature>
<dbReference type="CDD" id="cd13124">
    <property type="entry name" value="MATE_SpoVB_like"/>
    <property type="match status" value="1"/>
</dbReference>
<keyword evidence="7" id="KW-0132">Cell division</keyword>
<keyword evidence="5 6" id="KW-0472">Membrane</keyword>
<evidence type="ECO:0000313" key="8">
    <source>
        <dbReference type="Proteomes" id="UP000270468"/>
    </source>
</evidence>
<feature type="transmembrane region" description="Helical" evidence="6">
    <location>
        <begin position="321"/>
        <end position="340"/>
    </location>
</feature>
<dbReference type="InterPro" id="IPR002797">
    <property type="entry name" value="Polysacc_synth"/>
</dbReference>
<feature type="transmembrane region" description="Helical" evidence="6">
    <location>
        <begin position="165"/>
        <end position="183"/>
    </location>
</feature>
<feature type="transmembrane region" description="Helical" evidence="6">
    <location>
        <begin position="189"/>
        <end position="208"/>
    </location>
</feature>
<feature type="transmembrane region" description="Helical" evidence="6">
    <location>
        <begin position="90"/>
        <end position="111"/>
    </location>
</feature>
<feature type="transmembrane region" description="Helical" evidence="6">
    <location>
        <begin position="476"/>
        <end position="498"/>
    </location>
</feature>
<dbReference type="OrthoDB" id="9775950at2"/>
<feature type="transmembrane region" description="Helical" evidence="6">
    <location>
        <begin position="44"/>
        <end position="69"/>
    </location>
</feature>
<dbReference type="RefSeq" id="WP_124068620.1">
    <property type="nucleotide sequence ID" value="NZ_CBCRXF010000016.1"/>
</dbReference>